<protein>
    <recommendedName>
        <fullName evidence="3">Ricin B lectin domain-containing protein</fullName>
    </recommendedName>
</protein>
<organism evidence="1 2">
    <name type="scientific">Fusarium proliferatum (strain ET1)</name>
    <name type="common">Orchid endophyte fungus</name>
    <dbReference type="NCBI Taxonomy" id="1227346"/>
    <lineage>
        <taxon>Eukaryota</taxon>
        <taxon>Fungi</taxon>
        <taxon>Dikarya</taxon>
        <taxon>Ascomycota</taxon>
        <taxon>Pezizomycotina</taxon>
        <taxon>Sordariomycetes</taxon>
        <taxon>Hypocreomycetidae</taxon>
        <taxon>Hypocreales</taxon>
        <taxon>Nectriaceae</taxon>
        <taxon>Fusarium</taxon>
        <taxon>Fusarium fujikuroi species complex</taxon>
    </lineage>
</organism>
<dbReference type="RefSeq" id="XP_031074413.1">
    <property type="nucleotide sequence ID" value="XM_031234260.1"/>
</dbReference>
<proteinExistence type="predicted"/>
<comment type="caution">
    <text evidence="1">The sequence shown here is derived from an EMBL/GenBank/DDBJ whole genome shotgun (WGS) entry which is preliminary data.</text>
</comment>
<dbReference type="Gene3D" id="2.80.10.50">
    <property type="match status" value="1"/>
</dbReference>
<dbReference type="GeneID" id="42046947"/>
<evidence type="ECO:0008006" key="3">
    <source>
        <dbReference type="Google" id="ProtNLM"/>
    </source>
</evidence>
<dbReference type="AlphaFoldDB" id="A0A1L7UYH5"/>
<gene>
    <name evidence="1" type="ORF">FPRO_02061</name>
</gene>
<sequence>MPEDGRGGGELWIQKRKVNIRSQVGGMFVDLKGGGGGYPPVIAFDNKTWETNPNQHWLILSTDVPGDSRVMIKSPVTGGYLSSYGHKRHVDCETGDLWDEKFQWFLEGGDINTITEDQVVGFRSCKYPHLYLDLFGGKGESGQPFITFEETYHDNQKFRLWFR</sequence>
<keyword evidence="2" id="KW-1185">Reference proteome</keyword>
<accession>A0A1L7UYH5</accession>
<reference evidence="2" key="1">
    <citation type="journal article" date="2016" name="Genome Biol. Evol.">
        <title>Comparative 'omics' of the Fusarium fujikuroi species complex highlights differences in genetic potential and metabolite synthesis.</title>
        <authorList>
            <person name="Niehaus E.-M."/>
            <person name="Muensterkoetter M."/>
            <person name="Proctor R.H."/>
            <person name="Brown D.W."/>
            <person name="Sharon A."/>
            <person name="Idan Y."/>
            <person name="Oren-Young L."/>
            <person name="Sieber C.M."/>
            <person name="Novak O."/>
            <person name="Pencik A."/>
            <person name="Tarkowska D."/>
            <person name="Hromadova K."/>
            <person name="Freeman S."/>
            <person name="Maymon M."/>
            <person name="Elazar M."/>
            <person name="Youssef S.A."/>
            <person name="El-Shabrawy E.S.M."/>
            <person name="Shalaby A.B.A."/>
            <person name="Houterman P."/>
            <person name="Brock N.L."/>
            <person name="Burkhardt I."/>
            <person name="Tsavkelova E.A."/>
            <person name="Dickschat J.S."/>
            <person name="Galuszka P."/>
            <person name="Gueldener U."/>
            <person name="Tudzynski B."/>
        </authorList>
    </citation>
    <scope>NUCLEOTIDE SEQUENCE [LARGE SCALE GENOMIC DNA]</scope>
    <source>
        <strain evidence="2">ET1</strain>
    </source>
</reference>
<dbReference type="Proteomes" id="UP000183971">
    <property type="component" value="Unassembled WGS sequence"/>
</dbReference>
<evidence type="ECO:0000313" key="2">
    <source>
        <dbReference type="Proteomes" id="UP000183971"/>
    </source>
</evidence>
<dbReference type="VEuPathDB" id="FungiDB:FPRO_02061"/>
<evidence type="ECO:0000313" key="1">
    <source>
        <dbReference type="EMBL" id="CZR32147.1"/>
    </source>
</evidence>
<dbReference type="EMBL" id="FJOF01000001">
    <property type="protein sequence ID" value="CZR32147.1"/>
    <property type="molecule type" value="Genomic_DNA"/>
</dbReference>
<dbReference type="InterPro" id="IPR035992">
    <property type="entry name" value="Ricin_B-like_lectins"/>
</dbReference>
<name>A0A1L7UYH5_FUSPR</name>
<dbReference type="SUPFAM" id="SSF50370">
    <property type="entry name" value="Ricin B-like lectins"/>
    <property type="match status" value="1"/>
</dbReference>